<organism evidence="1 2">
    <name type="scientific">Allacma fusca</name>
    <dbReference type="NCBI Taxonomy" id="39272"/>
    <lineage>
        <taxon>Eukaryota</taxon>
        <taxon>Metazoa</taxon>
        <taxon>Ecdysozoa</taxon>
        <taxon>Arthropoda</taxon>
        <taxon>Hexapoda</taxon>
        <taxon>Collembola</taxon>
        <taxon>Symphypleona</taxon>
        <taxon>Sminthuridae</taxon>
        <taxon>Allacma</taxon>
    </lineage>
</organism>
<dbReference type="AlphaFoldDB" id="A0A8J2PLG6"/>
<name>A0A8J2PLG6_9HEXA</name>
<sequence length="21" mass="2387">IDFISIILYLNTSDCVLPSFI</sequence>
<reference evidence="1" key="1">
    <citation type="submission" date="2021-06" db="EMBL/GenBank/DDBJ databases">
        <authorList>
            <person name="Hodson N. C."/>
            <person name="Mongue J. A."/>
            <person name="Jaron S. K."/>
        </authorList>
    </citation>
    <scope>NUCLEOTIDE SEQUENCE</scope>
</reference>
<comment type="caution">
    <text evidence="1">The sequence shown here is derived from an EMBL/GenBank/DDBJ whole genome shotgun (WGS) entry which is preliminary data.</text>
</comment>
<gene>
    <name evidence="1" type="ORF">AFUS01_LOCUS28793</name>
</gene>
<proteinExistence type="predicted"/>
<evidence type="ECO:0000313" key="1">
    <source>
        <dbReference type="EMBL" id="CAG7818279.1"/>
    </source>
</evidence>
<keyword evidence="2" id="KW-1185">Reference proteome</keyword>
<evidence type="ECO:0000313" key="2">
    <source>
        <dbReference type="Proteomes" id="UP000708208"/>
    </source>
</evidence>
<dbReference type="EMBL" id="CAJVCH010416624">
    <property type="protein sequence ID" value="CAG7818279.1"/>
    <property type="molecule type" value="Genomic_DNA"/>
</dbReference>
<dbReference type="Proteomes" id="UP000708208">
    <property type="component" value="Unassembled WGS sequence"/>
</dbReference>
<feature type="non-terminal residue" evidence="1">
    <location>
        <position position="1"/>
    </location>
</feature>
<protein>
    <submittedName>
        <fullName evidence="1">Uncharacterized protein</fullName>
    </submittedName>
</protein>
<accession>A0A8J2PLG6</accession>